<keyword evidence="1" id="KW-0472">Membrane</keyword>
<dbReference type="Proteomes" id="UP001281217">
    <property type="component" value="Unassembled WGS sequence"/>
</dbReference>
<keyword evidence="5" id="KW-1185">Reference proteome</keyword>
<organism evidence="3 4">
    <name type="scientific">Halopseudomonas formosensis</name>
    <dbReference type="NCBI Taxonomy" id="1002526"/>
    <lineage>
        <taxon>Bacteria</taxon>
        <taxon>Pseudomonadati</taxon>
        <taxon>Pseudomonadota</taxon>
        <taxon>Gammaproteobacteria</taxon>
        <taxon>Pseudomonadales</taxon>
        <taxon>Pseudomonadaceae</taxon>
        <taxon>Halopseudomonas</taxon>
    </lineage>
</organism>
<protein>
    <recommendedName>
        <fullName evidence="6">Lipoprotein</fullName>
    </recommendedName>
</protein>
<feature type="transmembrane region" description="Helical" evidence="1">
    <location>
        <begin position="12"/>
        <end position="33"/>
    </location>
</feature>
<reference evidence="3 4" key="1">
    <citation type="submission" date="2016-10" db="EMBL/GenBank/DDBJ databases">
        <authorList>
            <person name="de Groot N.N."/>
        </authorList>
    </citation>
    <scope>NUCLEOTIDE SEQUENCE [LARGE SCALE GENOMIC DNA]</scope>
    <source>
        <strain evidence="3 4">JCM 18415</strain>
    </source>
</reference>
<evidence type="ECO:0000313" key="5">
    <source>
        <dbReference type="Proteomes" id="UP001281217"/>
    </source>
</evidence>
<reference evidence="2" key="3">
    <citation type="submission" date="2024-05" db="EMBL/GenBank/DDBJ databases">
        <authorList>
            <person name="de Witt J."/>
        </authorList>
    </citation>
    <scope>NUCLEOTIDE SEQUENCE</scope>
    <source>
        <strain evidence="2">FZJ</strain>
    </source>
</reference>
<dbReference type="EMBL" id="FOYD01000001">
    <property type="protein sequence ID" value="SFQ58595.1"/>
    <property type="molecule type" value="Genomic_DNA"/>
</dbReference>
<dbReference type="Proteomes" id="UP000242815">
    <property type="component" value="Unassembled WGS sequence"/>
</dbReference>
<evidence type="ECO:0000313" key="3">
    <source>
        <dbReference type="EMBL" id="SFQ58595.1"/>
    </source>
</evidence>
<name>A0A1I5ZQB2_9GAMM</name>
<dbReference type="EMBL" id="JAVRDO010000004">
    <property type="protein sequence ID" value="MDX9686955.1"/>
    <property type="molecule type" value="Genomic_DNA"/>
</dbReference>
<proteinExistence type="predicted"/>
<evidence type="ECO:0000313" key="2">
    <source>
        <dbReference type="EMBL" id="MDX9686955.1"/>
    </source>
</evidence>
<dbReference type="AlphaFoldDB" id="A0A1I5ZQB2"/>
<accession>A0A1I5ZQB2</accession>
<sequence length="112" mass="12089">MSEQQEVNKLPYILTALGTLFLTMAILHFYGYLNFAREEEGLLVADFGLVTLGSSEAGQLQARPADYVAECVDGVMILHATRHNGLSGLLVDGRQRVVRCNAQAVPAAPTSP</sequence>
<evidence type="ECO:0008006" key="6">
    <source>
        <dbReference type="Google" id="ProtNLM"/>
    </source>
</evidence>
<dbReference type="RefSeq" id="WP_090536140.1">
    <property type="nucleotide sequence ID" value="NZ_FOYD01000001.1"/>
</dbReference>
<evidence type="ECO:0000256" key="1">
    <source>
        <dbReference type="SAM" id="Phobius"/>
    </source>
</evidence>
<evidence type="ECO:0000313" key="4">
    <source>
        <dbReference type="Proteomes" id="UP000242815"/>
    </source>
</evidence>
<keyword evidence="1" id="KW-0812">Transmembrane</keyword>
<dbReference type="OrthoDB" id="6974541at2"/>
<reference evidence="5" key="2">
    <citation type="submission" date="2023-07" db="EMBL/GenBank/DDBJ databases">
        <authorList>
            <person name="de Witt J."/>
        </authorList>
    </citation>
    <scope>NUCLEOTIDE SEQUENCE [LARGE SCALE GENOMIC DNA]</scope>
    <source>
        <strain evidence="5">FZJ</strain>
    </source>
</reference>
<dbReference type="STRING" id="1002526.SAMN05216578_101224"/>
<keyword evidence="1" id="KW-1133">Transmembrane helix</keyword>
<gene>
    <name evidence="2" type="ORF">RED13_001376</name>
    <name evidence="3" type="ORF">SAMN05216578_101224</name>
</gene>